<reference evidence="2 3" key="1">
    <citation type="submission" date="2019-09" db="EMBL/GenBank/DDBJ databases">
        <authorList>
            <person name="Valk L.C."/>
        </authorList>
    </citation>
    <scope>NUCLEOTIDE SEQUENCE [LARGE SCALE GENOMIC DNA]</scope>
    <source>
        <strain evidence="2">GalUA</strain>
    </source>
</reference>
<sequence length="262" mass="29681">MLSKLIKHEFNATSKTLGILHIALFITTIMGIIAINLSKNDNYEYISSLTLIIYVLILIAVAVAVLIYLVVRFYRNLFTDEGYLMNTLPVKPSYLIFSKLIVSFVWSIINFVCTIFSILLLVLSQTSIASFFDTWNEITKYAWNEIGVSISSLLFLGILGGLVSIIYMFLMFYTSIAIGQTMRTHKVLFSMGAYVVLYIISQIISTMGLMPFGFFALLQTDNLNIETIFTPLMLSSYAISIALIVLYFFITNYIISKKLNLE</sequence>
<organism evidence="2 3">
    <name type="scientific">Candidatus Galacturonatibacter soehngenii</name>
    <dbReference type="NCBI Taxonomy" id="2307010"/>
    <lineage>
        <taxon>Bacteria</taxon>
        <taxon>Bacillati</taxon>
        <taxon>Bacillota</taxon>
        <taxon>Clostridia</taxon>
        <taxon>Lachnospirales</taxon>
        <taxon>Lachnospiraceae</taxon>
        <taxon>Candidatus Galacturonatibacter</taxon>
    </lineage>
</organism>
<keyword evidence="1" id="KW-0472">Membrane</keyword>
<keyword evidence="3" id="KW-1185">Reference proteome</keyword>
<evidence type="ECO:0008006" key="4">
    <source>
        <dbReference type="Google" id="ProtNLM"/>
    </source>
</evidence>
<proteinExistence type="predicted"/>
<evidence type="ECO:0000256" key="1">
    <source>
        <dbReference type="SAM" id="Phobius"/>
    </source>
</evidence>
<dbReference type="AlphaFoldDB" id="A0A7V7QNM1"/>
<feature type="transmembrane region" description="Helical" evidence="1">
    <location>
        <begin position="146"/>
        <end position="173"/>
    </location>
</feature>
<accession>A0A7V7QNM1</accession>
<evidence type="ECO:0000313" key="2">
    <source>
        <dbReference type="EMBL" id="KAB1440584.1"/>
    </source>
</evidence>
<protein>
    <recommendedName>
        <fullName evidence="4">ABC transporter permease</fullName>
    </recommendedName>
</protein>
<reference evidence="2 3" key="2">
    <citation type="submission" date="2020-02" db="EMBL/GenBank/DDBJ databases">
        <title>Candidatus Galacturonibacter soehngenii shows hetero-acetogenic catabolism of galacturonic acid but lacks a canonical carbon monoxide dehydrogenase/acetyl-CoA synthase complex.</title>
        <authorList>
            <person name="Diender M."/>
            <person name="Stouten G.R."/>
            <person name="Petersen J.F."/>
            <person name="Nielsen P.H."/>
            <person name="Dueholm M.S."/>
            <person name="Pronk J.T."/>
            <person name="Van Loosdrecht M.C.M."/>
        </authorList>
    </citation>
    <scope>NUCLEOTIDE SEQUENCE [LARGE SCALE GENOMIC DNA]</scope>
    <source>
        <strain evidence="2">GalUA</strain>
    </source>
</reference>
<gene>
    <name evidence="2" type="ORF">F7O84_01775</name>
</gene>
<feature type="transmembrane region" description="Helical" evidence="1">
    <location>
        <begin position="237"/>
        <end position="255"/>
    </location>
</feature>
<dbReference type="EMBL" id="WAGX01000003">
    <property type="protein sequence ID" value="KAB1440584.1"/>
    <property type="molecule type" value="Genomic_DNA"/>
</dbReference>
<comment type="caution">
    <text evidence="2">The sequence shown here is derived from an EMBL/GenBank/DDBJ whole genome shotgun (WGS) entry which is preliminary data.</text>
</comment>
<feature type="transmembrane region" description="Helical" evidence="1">
    <location>
        <begin position="49"/>
        <end position="71"/>
    </location>
</feature>
<dbReference type="Proteomes" id="UP000461768">
    <property type="component" value="Unassembled WGS sequence"/>
</dbReference>
<feature type="transmembrane region" description="Helical" evidence="1">
    <location>
        <begin position="16"/>
        <end position="37"/>
    </location>
</feature>
<keyword evidence="1" id="KW-1133">Transmembrane helix</keyword>
<feature type="transmembrane region" description="Helical" evidence="1">
    <location>
        <begin position="100"/>
        <end position="126"/>
    </location>
</feature>
<name>A0A7V7QNM1_9FIRM</name>
<evidence type="ECO:0000313" key="3">
    <source>
        <dbReference type="Proteomes" id="UP000461768"/>
    </source>
</evidence>
<dbReference type="RefSeq" id="WP_151141180.1">
    <property type="nucleotide sequence ID" value="NZ_WAGX01000003.1"/>
</dbReference>
<dbReference type="OrthoDB" id="9816138at2"/>
<keyword evidence="1" id="KW-0812">Transmembrane</keyword>
<feature type="transmembrane region" description="Helical" evidence="1">
    <location>
        <begin position="194"/>
        <end position="217"/>
    </location>
</feature>